<dbReference type="InterPro" id="IPR001245">
    <property type="entry name" value="Ser-Thr/Tyr_kinase_cat_dom"/>
</dbReference>
<dbReference type="InterPro" id="IPR050122">
    <property type="entry name" value="RTK"/>
</dbReference>
<protein>
    <recommendedName>
        <fullName evidence="1">Protein kinase domain-containing protein</fullName>
    </recommendedName>
</protein>
<dbReference type="FunFam" id="1.10.510.10:FF:001346">
    <property type="entry name" value="Uncharacterized protein"/>
    <property type="match status" value="1"/>
</dbReference>
<reference evidence="2 3" key="1">
    <citation type="submission" date="2024-05" db="EMBL/GenBank/DDBJ databases">
        <authorList>
            <person name="Wallberg A."/>
        </authorList>
    </citation>
    <scope>NUCLEOTIDE SEQUENCE [LARGE SCALE GENOMIC DNA]</scope>
</reference>
<evidence type="ECO:0000259" key="1">
    <source>
        <dbReference type="PROSITE" id="PS50011"/>
    </source>
</evidence>
<dbReference type="Gene3D" id="1.10.510.10">
    <property type="entry name" value="Transferase(Phosphotransferase) domain 1"/>
    <property type="match status" value="1"/>
</dbReference>
<dbReference type="Pfam" id="PF07714">
    <property type="entry name" value="PK_Tyr_Ser-Thr"/>
    <property type="match status" value="1"/>
</dbReference>
<dbReference type="GO" id="GO:0007169">
    <property type="term" value="P:cell surface receptor protein tyrosine kinase signaling pathway"/>
    <property type="evidence" value="ECO:0007669"/>
    <property type="project" value="TreeGrafter"/>
</dbReference>
<evidence type="ECO:0000313" key="3">
    <source>
        <dbReference type="Proteomes" id="UP001497623"/>
    </source>
</evidence>
<dbReference type="PANTHER" id="PTHR24416:SF617">
    <property type="entry name" value="RET ONCOGENE, ISOFORM A"/>
    <property type="match status" value="1"/>
</dbReference>
<accession>A0AAV2SIA3</accession>
<proteinExistence type="predicted"/>
<feature type="domain" description="Protein kinase" evidence="1">
    <location>
        <begin position="1"/>
        <end position="83"/>
    </location>
</feature>
<comment type="caution">
    <text evidence="2">The sequence shown here is derived from an EMBL/GenBank/DDBJ whole genome shotgun (WGS) entry which is preliminary data.</text>
</comment>
<dbReference type="PROSITE" id="PS50011">
    <property type="entry name" value="PROTEIN_KINASE_DOM"/>
    <property type="match status" value="1"/>
</dbReference>
<gene>
    <name evidence="2" type="ORF">MNOR_LOCUS37914</name>
</gene>
<keyword evidence="3" id="KW-1185">Reference proteome</keyword>
<dbReference type="GO" id="GO:0043235">
    <property type="term" value="C:receptor complex"/>
    <property type="evidence" value="ECO:0007669"/>
    <property type="project" value="TreeGrafter"/>
</dbReference>
<organism evidence="2 3">
    <name type="scientific">Meganyctiphanes norvegica</name>
    <name type="common">Northern krill</name>
    <name type="synonym">Thysanopoda norvegica</name>
    <dbReference type="NCBI Taxonomy" id="48144"/>
    <lineage>
        <taxon>Eukaryota</taxon>
        <taxon>Metazoa</taxon>
        <taxon>Ecdysozoa</taxon>
        <taxon>Arthropoda</taxon>
        <taxon>Crustacea</taxon>
        <taxon>Multicrustacea</taxon>
        <taxon>Malacostraca</taxon>
        <taxon>Eumalacostraca</taxon>
        <taxon>Eucarida</taxon>
        <taxon>Euphausiacea</taxon>
        <taxon>Euphausiidae</taxon>
        <taxon>Meganyctiphanes</taxon>
    </lineage>
</organism>
<evidence type="ECO:0000313" key="2">
    <source>
        <dbReference type="EMBL" id="CAL4205288.1"/>
    </source>
</evidence>
<dbReference type="GO" id="GO:0005886">
    <property type="term" value="C:plasma membrane"/>
    <property type="evidence" value="ECO:0007669"/>
    <property type="project" value="TreeGrafter"/>
</dbReference>
<dbReference type="InterPro" id="IPR011009">
    <property type="entry name" value="Kinase-like_dom_sf"/>
</dbReference>
<name>A0AAV2SIA3_MEGNR</name>
<dbReference type="GO" id="GO:0004714">
    <property type="term" value="F:transmembrane receptor protein tyrosine kinase activity"/>
    <property type="evidence" value="ECO:0007669"/>
    <property type="project" value="TreeGrafter"/>
</dbReference>
<sequence>MGCLMWEAVTLGGTPYADVRSDELATRIYRGRRLQQPQYVGDELYQVMLNCWQNDADERPTFQELEQVLQNICNDDVSPHLLFSFYSSFQYEPYSPNLEFKD</sequence>
<dbReference type="GO" id="GO:0005524">
    <property type="term" value="F:ATP binding"/>
    <property type="evidence" value="ECO:0007669"/>
    <property type="project" value="InterPro"/>
</dbReference>
<dbReference type="InterPro" id="IPR000719">
    <property type="entry name" value="Prot_kinase_dom"/>
</dbReference>
<dbReference type="EMBL" id="CAXKWB010080846">
    <property type="protein sequence ID" value="CAL4205288.1"/>
    <property type="molecule type" value="Genomic_DNA"/>
</dbReference>
<dbReference type="SUPFAM" id="SSF56112">
    <property type="entry name" value="Protein kinase-like (PK-like)"/>
    <property type="match status" value="1"/>
</dbReference>
<dbReference type="Proteomes" id="UP001497623">
    <property type="component" value="Unassembled WGS sequence"/>
</dbReference>
<dbReference type="PANTHER" id="PTHR24416">
    <property type="entry name" value="TYROSINE-PROTEIN KINASE RECEPTOR"/>
    <property type="match status" value="1"/>
</dbReference>
<dbReference type="AlphaFoldDB" id="A0AAV2SIA3"/>